<comment type="caution">
    <text evidence="12">The sequence shown here is derived from an EMBL/GenBank/DDBJ whole genome shotgun (WGS) entry which is preliminary data.</text>
</comment>
<keyword evidence="6 10" id="KW-0547">Nucleotide-binding</keyword>
<evidence type="ECO:0000256" key="7">
    <source>
        <dbReference type="ARBA" id="ARBA00022840"/>
    </source>
</evidence>
<dbReference type="InterPro" id="IPR004821">
    <property type="entry name" value="Cyt_trans-like"/>
</dbReference>
<evidence type="ECO:0000256" key="1">
    <source>
        <dbReference type="ARBA" id="ARBA00002324"/>
    </source>
</evidence>
<accession>A0A2W1P760</accession>
<comment type="pathway">
    <text evidence="2 10">Cofactor biosynthesis; NAD(+) biosynthesis; deamido-NAD(+) from nicotinate D-ribonucleotide: step 1/1.</text>
</comment>
<evidence type="ECO:0000256" key="2">
    <source>
        <dbReference type="ARBA" id="ARBA00005019"/>
    </source>
</evidence>
<dbReference type="InterPro" id="IPR005248">
    <property type="entry name" value="NadD/NMNAT"/>
</dbReference>
<dbReference type="OrthoDB" id="5295945at2"/>
<keyword evidence="5 10" id="KW-0548">Nucleotidyltransferase</keyword>
<dbReference type="HAMAP" id="MF_00244">
    <property type="entry name" value="NaMN_adenylyltr"/>
    <property type="match status" value="1"/>
</dbReference>
<dbReference type="EC" id="2.7.7.18" evidence="10"/>
<dbReference type="GO" id="GO:0009435">
    <property type="term" value="P:NAD+ biosynthetic process"/>
    <property type="evidence" value="ECO:0007669"/>
    <property type="project" value="UniProtKB-UniRule"/>
</dbReference>
<evidence type="ECO:0000256" key="3">
    <source>
        <dbReference type="ARBA" id="ARBA00022642"/>
    </source>
</evidence>
<dbReference type="AlphaFoldDB" id="A0A2W1P760"/>
<evidence type="ECO:0000256" key="5">
    <source>
        <dbReference type="ARBA" id="ARBA00022695"/>
    </source>
</evidence>
<dbReference type="UniPathway" id="UPA00253">
    <property type="reaction ID" value="UER00332"/>
</dbReference>
<sequence>MKVGIMGGTFDPIHIGHLIAAQCAYEQAELGEVWFLPTNIPPHKPHAPIASPEQRWDMICRAVRHQPHFRPFDMELRKGGVSFTFDTVHDLREHHPSIHFCYIIGADMVEYLPKWYKIEELVHLISFVGLQRPGYVLDLEQLPEAIRAAVTLAPMPLIELSSTNIRQRKSEGRSIRHMVPDDVHAYIEVNGLYGS</sequence>
<dbReference type="Pfam" id="PF01467">
    <property type="entry name" value="CTP_transf_like"/>
    <property type="match status" value="1"/>
</dbReference>
<feature type="domain" description="Cytidyltransferase-like" evidence="11">
    <location>
        <begin position="5"/>
        <end position="168"/>
    </location>
</feature>
<organism evidence="12 13">
    <name type="scientific">Paenibacillus xerothermodurans</name>
    <dbReference type="NCBI Taxonomy" id="1977292"/>
    <lineage>
        <taxon>Bacteria</taxon>
        <taxon>Bacillati</taxon>
        <taxon>Bacillota</taxon>
        <taxon>Bacilli</taxon>
        <taxon>Bacillales</taxon>
        <taxon>Paenibacillaceae</taxon>
        <taxon>Paenibacillus</taxon>
    </lineage>
</organism>
<dbReference type="PANTHER" id="PTHR39321:SF3">
    <property type="entry name" value="PHOSPHOPANTETHEINE ADENYLYLTRANSFERASE"/>
    <property type="match status" value="1"/>
</dbReference>
<evidence type="ECO:0000256" key="8">
    <source>
        <dbReference type="ARBA" id="ARBA00023027"/>
    </source>
</evidence>
<dbReference type="CDD" id="cd02165">
    <property type="entry name" value="NMNAT"/>
    <property type="match status" value="1"/>
</dbReference>
<dbReference type="GO" id="GO:0004515">
    <property type="term" value="F:nicotinate-nucleotide adenylyltransferase activity"/>
    <property type="evidence" value="ECO:0007669"/>
    <property type="project" value="UniProtKB-UniRule"/>
</dbReference>
<dbReference type="Proteomes" id="UP000214746">
    <property type="component" value="Unassembled WGS sequence"/>
</dbReference>
<evidence type="ECO:0000256" key="4">
    <source>
        <dbReference type="ARBA" id="ARBA00022679"/>
    </source>
</evidence>
<comment type="function">
    <text evidence="1 10">Catalyzes the reversible adenylation of nicotinate mononucleotide (NaMN) to nicotinic acid adenine dinucleotide (NaAD).</text>
</comment>
<dbReference type="NCBIfam" id="NF000841">
    <property type="entry name" value="PRK00071.1-4"/>
    <property type="match status" value="1"/>
</dbReference>
<keyword evidence="3 10" id="KW-0662">Pyridine nucleotide biosynthesis</keyword>
<evidence type="ECO:0000313" key="13">
    <source>
        <dbReference type="Proteomes" id="UP000214746"/>
    </source>
</evidence>
<keyword evidence="8 10" id="KW-0520">NAD</keyword>
<dbReference type="GO" id="GO:0005524">
    <property type="term" value="F:ATP binding"/>
    <property type="evidence" value="ECO:0007669"/>
    <property type="project" value="UniProtKB-KW"/>
</dbReference>
<proteinExistence type="inferred from homology"/>
<dbReference type="RefSeq" id="WP_089198674.1">
    <property type="nucleotide sequence ID" value="NZ_NHRJ02000001.1"/>
</dbReference>
<protein>
    <recommendedName>
        <fullName evidence="10">Probable nicotinate-nucleotide adenylyltransferase</fullName>
        <ecNumber evidence="10">2.7.7.18</ecNumber>
    </recommendedName>
    <alternativeName>
        <fullName evidence="10">Deamido-NAD(+) diphosphorylase</fullName>
    </alternativeName>
    <alternativeName>
        <fullName evidence="10">Deamido-NAD(+) pyrophosphorylase</fullName>
    </alternativeName>
    <alternativeName>
        <fullName evidence="10">Nicotinate mononucleotide adenylyltransferase</fullName>
        <shortName evidence="10">NaMN adenylyltransferase</shortName>
    </alternativeName>
</protein>
<evidence type="ECO:0000256" key="10">
    <source>
        <dbReference type="HAMAP-Rule" id="MF_00244"/>
    </source>
</evidence>
<keyword evidence="7 10" id="KW-0067">ATP-binding</keyword>
<name>A0A2W1P760_PAEXE</name>
<keyword evidence="13" id="KW-1185">Reference proteome</keyword>
<gene>
    <name evidence="10 12" type="primary">nadD</name>
    <name evidence="12" type="ORF">CBW46_003055</name>
</gene>
<comment type="similarity">
    <text evidence="10">Belongs to the NadD family.</text>
</comment>
<evidence type="ECO:0000259" key="11">
    <source>
        <dbReference type="Pfam" id="PF01467"/>
    </source>
</evidence>
<dbReference type="NCBIfam" id="NF000840">
    <property type="entry name" value="PRK00071.1-3"/>
    <property type="match status" value="1"/>
</dbReference>
<comment type="catalytic activity">
    <reaction evidence="9 10">
        <text>nicotinate beta-D-ribonucleotide + ATP + H(+) = deamido-NAD(+) + diphosphate</text>
        <dbReference type="Rhea" id="RHEA:22860"/>
        <dbReference type="ChEBI" id="CHEBI:15378"/>
        <dbReference type="ChEBI" id="CHEBI:30616"/>
        <dbReference type="ChEBI" id="CHEBI:33019"/>
        <dbReference type="ChEBI" id="CHEBI:57502"/>
        <dbReference type="ChEBI" id="CHEBI:58437"/>
        <dbReference type="EC" id="2.7.7.18"/>
    </reaction>
</comment>
<evidence type="ECO:0000256" key="6">
    <source>
        <dbReference type="ARBA" id="ARBA00022741"/>
    </source>
</evidence>
<dbReference type="PANTHER" id="PTHR39321">
    <property type="entry name" value="NICOTINATE-NUCLEOTIDE ADENYLYLTRANSFERASE-RELATED"/>
    <property type="match status" value="1"/>
</dbReference>
<evidence type="ECO:0000313" key="12">
    <source>
        <dbReference type="EMBL" id="PZE22908.1"/>
    </source>
</evidence>
<dbReference type="EMBL" id="NHRJ02000001">
    <property type="protein sequence ID" value="PZE22908.1"/>
    <property type="molecule type" value="Genomic_DNA"/>
</dbReference>
<keyword evidence="4 10" id="KW-0808">Transferase</keyword>
<dbReference type="NCBIfam" id="TIGR00482">
    <property type="entry name" value="nicotinate (nicotinamide) nucleotide adenylyltransferase"/>
    <property type="match status" value="1"/>
</dbReference>
<dbReference type="InterPro" id="IPR014729">
    <property type="entry name" value="Rossmann-like_a/b/a_fold"/>
</dbReference>
<dbReference type="Gene3D" id="3.40.50.620">
    <property type="entry name" value="HUPs"/>
    <property type="match status" value="1"/>
</dbReference>
<dbReference type="NCBIfam" id="TIGR00125">
    <property type="entry name" value="cyt_tran_rel"/>
    <property type="match status" value="1"/>
</dbReference>
<dbReference type="SUPFAM" id="SSF52374">
    <property type="entry name" value="Nucleotidylyl transferase"/>
    <property type="match status" value="1"/>
</dbReference>
<evidence type="ECO:0000256" key="9">
    <source>
        <dbReference type="ARBA" id="ARBA00048721"/>
    </source>
</evidence>
<reference evidence="12" key="1">
    <citation type="submission" date="2018-06" db="EMBL/GenBank/DDBJ databases">
        <title>Paenibacillus xerothermodurans sp. nov. an extremely dry heat resistant spore forming bacterium isolated from the soil of Cape Canaveral, Florida.</title>
        <authorList>
            <person name="Seuylemezian A."/>
            <person name="Kaur N."/>
            <person name="Patil P."/>
            <person name="Patil P."/>
            <person name="Mayilraj S."/>
            <person name="Vaishampayan P."/>
        </authorList>
    </citation>
    <scope>NUCLEOTIDE SEQUENCE [LARGE SCALE GENOMIC DNA]</scope>
    <source>
        <strain evidence="12">ATCC 27380</strain>
    </source>
</reference>